<dbReference type="GO" id="GO:0016853">
    <property type="term" value="F:isomerase activity"/>
    <property type="evidence" value="ECO:0007669"/>
    <property type="project" value="UniProtKB-KW"/>
</dbReference>
<dbReference type="InterPro" id="IPR006108">
    <property type="entry name" value="3HC_DH_C"/>
</dbReference>
<keyword evidence="9" id="KW-0576">Peroxisome</keyword>
<dbReference type="Proteomes" id="UP000010469">
    <property type="component" value="Chromosome"/>
</dbReference>
<evidence type="ECO:0000256" key="7">
    <source>
        <dbReference type="ARBA" id="ARBA00023027"/>
    </source>
</evidence>
<dbReference type="Gene3D" id="1.10.1040.10">
    <property type="entry name" value="N-(1-d-carboxylethyl)-l-norvaline Dehydrogenase, domain 2"/>
    <property type="match status" value="2"/>
</dbReference>
<dbReference type="InterPro" id="IPR014748">
    <property type="entry name" value="Enoyl-CoA_hydra_C"/>
</dbReference>
<dbReference type="FunFam" id="1.10.12.10:FF:000001">
    <property type="entry name" value="Probable enoyl-CoA hydratase, mitochondrial"/>
    <property type="match status" value="1"/>
</dbReference>
<dbReference type="SUPFAM" id="SSF51735">
    <property type="entry name" value="NAD(P)-binding Rossmann-fold domains"/>
    <property type="match status" value="1"/>
</dbReference>
<dbReference type="FunFam" id="3.40.50.720:FF:000009">
    <property type="entry name" value="Fatty oxidation complex, alpha subunit"/>
    <property type="match status" value="1"/>
</dbReference>
<evidence type="ECO:0000256" key="8">
    <source>
        <dbReference type="ARBA" id="ARBA00023098"/>
    </source>
</evidence>
<evidence type="ECO:0000256" key="10">
    <source>
        <dbReference type="ARBA" id="ARBA00023235"/>
    </source>
</evidence>
<dbReference type="InterPro" id="IPR029045">
    <property type="entry name" value="ClpP/crotonase-like_dom_sf"/>
</dbReference>
<keyword evidence="11" id="KW-0456">Lyase</keyword>
<dbReference type="STRING" id="1056495.Calag_1527"/>
<sequence>MEIKNVAVLGSGTMGQGIAEVFAIYGYNVKMEDISEEILNKALKKIKESLVKLEQKGQLFGKTSDEVMSRISTFTTIEEAVKDADLVIEAVPENLDLKKKVFSEVEKFVRKETIIASNTSNIRITDIAKDLKYRDRVAGLHFFNPPVLMKLVEVIKAEETSDEVIDVLVDLVKKIGKYPLKVMKDTPGFVVNRINAPESLLFCLYIDNKVATPEEIDAYFKSQGLPMGPYELMDYVGIDIVYDSLEYFAKTLNPCYGKCNTIKELYNNKMLGMKTGKGFYDWSKGRPLIDVKKATDKVSMMDVLALEINEAVKLIEEGVATPEDIENGVKYGMNRPYGPISVAKSFTSMEIKSKLEELANKFNCNVFEPAESIKNGLLRDAVEGRLKKKEEEGKRKEEGKKEGAAEIKEGKVISAQQYKTIKVEKYENKVAKIILNRPKYNLISGELLEELEKAIKYLWNDPEVNVVVITGEGNVLSAGADLNEFVGSSFQFLENSRKGERVFQLLSEIPKLTIAVMKGYALGGGFELSLACDLRVGTEDVQIGFPEVTLGLVPGWGGTQRLSRIIGLGKAMELIVTGQRISGKEAYSLGILNKIYKNPDEEVMELAKSIAQNSAPLAVAMVKRLLNKGSQVPIDVGLEMESFAMGVLFSTEDLKEGIISFLQKKKPEFKGR</sequence>
<dbReference type="FunFam" id="3.90.226.10:FF:000009">
    <property type="entry name" value="Carnitinyl-CoA dehydratase"/>
    <property type="match status" value="1"/>
</dbReference>
<dbReference type="PANTHER" id="PTHR23309:SF49">
    <property type="entry name" value="PEROXISOMAL BIFUNCTIONAL ENZYME"/>
    <property type="match status" value="1"/>
</dbReference>
<evidence type="ECO:0000313" key="16">
    <source>
        <dbReference type="Proteomes" id="UP000010469"/>
    </source>
</evidence>
<comment type="subcellular location">
    <subcellularLocation>
        <location evidence="1">Peroxisome</location>
    </subcellularLocation>
</comment>
<dbReference type="CDD" id="cd06558">
    <property type="entry name" value="crotonase-like"/>
    <property type="match status" value="1"/>
</dbReference>
<dbReference type="SUPFAM" id="SSF52096">
    <property type="entry name" value="ClpP/crotonase"/>
    <property type="match status" value="1"/>
</dbReference>
<evidence type="ECO:0000313" key="15">
    <source>
        <dbReference type="EMBL" id="AFZ71226.1"/>
    </source>
</evidence>
<protein>
    <submittedName>
        <fullName evidence="15">3-hydroxyacyl-CoA dehydrogenase</fullName>
    </submittedName>
</protein>
<dbReference type="RefSeq" id="WP_015233123.1">
    <property type="nucleotide sequence ID" value="NC_019791.1"/>
</dbReference>
<dbReference type="GeneID" id="14212788"/>
<evidence type="ECO:0000256" key="2">
    <source>
        <dbReference type="ARBA" id="ARBA00005005"/>
    </source>
</evidence>
<dbReference type="UniPathway" id="UPA00659"/>
<evidence type="ECO:0000256" key="1">
    <source>
        <dbReference type="ARBA" id="ARBA00004275"/>
    </source>
</evidence>
<dbReference type="InParanoid" id="L0ABJ1"/>
<organism evidence="15 16">
    <name type="scientific">Caldisphaera lagunensis (strain DSM 15908 / JCM 11604 / ANMR 0165 / IC-154)</name>
    <dbReference type="NCBI Taxonomy" id="1056495"/>
    <lineage>
        <taxon>Archaea</taxon>
        <taxon>Thermoproteota</taxon>
        <taxon>Thermoprotei</taxon>
        <taxon>Acidilobales</taxon>
        <taxon>Caldisphaeraceae</taxon>
        <taxon>Caldisphaera</taxon>
    </lineage>
</organism>
<dbReference type="OrthoDB" id="39812at2157"/>
<evidence type="ECO:0000259" key="13">
    <source>
        <dbReference type="Pfam" id="PF00725"/>
    </source>
</evidence>
<comment type="similarity">
    <text evidence="3">Belongs to the enoyl-CoA hydratase/isomerase family.</text>
</comment>
<comment type="pathway">
    <text evidence="2">Lipid metabolism; fatty acid beta-oxidation.</text>
</comment>
<dbReference type="Pfam" id="PF00378">
    <property type="entry name" value="ECH_1"/>
    <property type="match status" value="1"/>
</dbReference>
<dbReference type="Gene3D" id="3.90.226.10">
    <property type="entry name" value="2-enoyl-CoA Hydratase, Chain A, domain 1"/>
    <property type="match status" value="1"/>
</dbReference>
<evidence type="ECO:0000259" key="14">
    <source>
        <dbReference type="Pfam" id="PF02737"/>
    </source>
</evidence>
<dbReference type="GO" id="GO:0070403">
    <property type="term" value="F:NAD+ binding"/>
    <property type="evidence" value="ECO:0007669"/>
    <property type="project" value="InterPro"/>
</dbReference>
<dbReference type="AlphaFoldDB" id="L0ABJ1"/>
<dbReference type="HOGENOM" id="CLU_010448_2_1_2"/>
<keyword evidence="8" id="KW-0443">Lipid metabolism</keyword>
<keyword evidence="12" id="KW-0511">Multifunctional enzyme</keyword>
<dbReference type="KEGG" id="clg:Calag_1527"/>
<dbReference type="GO" id="GO:0006635">
    <property type="term" value="P:fatty acid beta-oxidation"/>
    <property type="evidence" value="ECO:0007669"/>
    <property type="project" value="UniProtKB-UniPathway"/>
</dbReference>
<dbReference type="Gene3D" id="1.10.12.10">
    <property type="entry name" value="Lyase 2-enoyl-coa Hydratase, Chain A, domain 2"/>
    <property type="match status" value="1"/>
</dbReference>
<feature type="domain" description="3-hydroxyacyl-CoA dehydrogenase NAD binding" evidence="14">
    <location>
        <begin position="5"/>
        <end position="185"/>
    </location>
</feature>
<keyword evidence="10" id="KW-0413">Isomerase</keyword>
<dbReference type="InterPro" id="IPR036291">
    <property type="entry name" value="NAD(P)-bd_dom_sf"/>
</dbReference>
<dbReference type="Gene3D" id="3.40.50.720">
    <property type="entry name" value="NAD(P)-binding Rossmann-like Domain"/>
    <property type="match status" value="1"/>
</dbReference>
<keyword evidence="5" id="KW-0276">Fatty acid metabolism</keyword>
<dbReference type="Pfam" id="PF00725">
    <property type="entry name" value="3HCDH"/>
    <property type="match status" value="2"/>
</dbReference>
<evidence type="ECO:0000256" key="11">
    <source>
        <dbReference type="ARBA" id="ARBA00023239"/>
    </source>
</evidence>
<evidence type="ECO:0000256" key="3">
    <source>
        <dbReference type="ARBA" id="ARBA00005254"/>
    </source>
</evidence>
<dbReference type="EMBL" id="CP003378">
    <property type="protein sequence ID" value="AFZ71226.1"/>
    <property type="molecule type" value="Genomic_DNA"/>
</dbReference>
<accession>L0ABJ1</accession>
<evidence type="ECO:0000256" key="12">
    <source>
        <dbReference type="ARBA" id="ARBA00023268"/>
    </source>
</evidence>
<dbReference type="Pfam" id="PF02737">
    <property type="entry name" value="3HCDH_N"/>
    <property type="match status" value="1"/>
</dbReference>
<dbReference type="InterPro" id="IPR006176">
    <property type="entry name" value="3-OHacyl-CoA_DH_NAD-bd"/>
</dbReference>
<evidence type="ECO:0000256" key="4">
    <source>
        <dbReference type="ARBA" id="ARBA00011245"/>
    </source>
</evidence>
<dbReference type="GO" id="GO:0003857">
    <property type="term" value="F:(3S)-3-hydroxyacyl-CoA dehydrogenase (NAD+) activity"/>
    <property type="evidence" value="ECO:0007669"/>
    <property type="project" value="TreeGrafter"/>
</dbReference>
<dbReference type="SUPFAM" id="SSF48179">
    <property type="entry name" value="6-phosphogluconate dehydrogenase C-terminal domain-like"/>
    <property type="match status" value="2"/>
</dbReference>
<dbReference type="GO" id="GO:0004300">
    <property type="term" value="F:enoyl-CoA hydratase activity"/>
    <property type="evidence" value="ECO:0007669"/>
    <property type="project" value="UniProtKB-ARBA"/>
</dbReference>
<keyword evidence="16" id="KW-1185">Reference proteome</keyword>
<dbReference type="eggNOG" id="arCOG00249">
    <property type="taxonomic scope" value="Archaea"/>
</dbReference>
<evidence type="ECO:0000256" key="5">
    <source>
        <dbReference type="ARBA" id="ARBA00022832"/>
    </source>
</evidence>
<dbReference type="InterPro" id="IPR013328">
    <property type="entry name" value="6PGD_dom2"/>
</dbReference>
<keyword evidence="7" id="KW-0520">NAD</keyword>
<comment type="subunit">
    <text evidence="4">Monomer.</text>
</comment>
<feature type="domain" description="3-hydroxyacyl-CoA dehydrogenase C-terminal" evidence="13">
    <location>
        <begin position="304"/>
        <end position="371"/>
    </location>
</feature>
<name>L0ABJ1_CALLD</name>
<proteinExistence type="inferred from homology"/>
<reference evidence="16" key="1">
    <citation type="submission" date="2012-03" db="EMBL/GenBank/DDBJ databases">
        <title>Complete genome of Caldisphaera lagunensis DSM 15908.</title>
        <authorList>
            <person name="Lucas S."/>
            <person name="Copeland A."/>
            <person name="Lapidus A."/>
            <person name="Glavina del Rio T."/>
            <person name="Dalin E."/>
            <person name="Tice H."/>
            <person name="Bruce D."/>
            <person name="Goodwin L."/>
            <person name="Pitluck S."/>
            <person name="Peters L."/>
            <person name="Mikhailova N."/>
            <person name="Teshima H."/>
            <person name="Kyrpides N."/>
            <person name="Mavromatis K."/>
            <person name="Ivanova N."/>
            <person name="Brettin T."/>
            <person name="Detter J.C."/>
            <person name="Han C."/>
            <person name="Larimer F."/>
            <person name="Land M."/>
            <person name="Hauser L."/>
            <person name="Markowitz V."/>
            <person name="Cheng J.-F."/>
            <person name="Hugenholtz P."/>
            <person name="Woyke T."/>
            <person name="Wu D."/>
            <person name="Spring S."/>
            <person name="Schroeder M."/>
            <person name="Brambilla E."/>
            <person name="Klenk H.-P."/>
            <person name="Eisen J.A."/>
        </authorList>
    </citation>
    <scope>NUCLEOTIDE SEQUENCE [LARGE SCALE GENOMIC DNA]</scope>
    <source>
        <strain evidence="16">DSM 15908 / JCM 11604 / IC-154</strain>
    </source>
</reference>
<feature type="domain" description="3-hydroxyacyl-CoA dehydrogenase C-terminal" evidence="13">
    <location>
        <begin position="188"/>
        <end position="282"/>
    </location>
</feature>
<dbReference type="InterPro" id="IPR008927">
    <property type="entry name" value="6-PGluconate_DH-like_C_sf"/>
</dbReference>
<gene>
    <name evidence="15" type="ordered locus">Calag_1527</name>
</gene>
<dbReference type="InterPro" id="IPR001753">
    <property type="entry name" value="Enoyl-CoA_hydra/iso"/>
</dbReference>
<evidence type="ECO:0000256" key="9">
    <source>
        <dbReference type="ARBA" id="ARBA00023140"/>
    </source>
</evidence>
<evidence type="ECO:0000256" key="6">
    <source>
        <dbReference type="ARBA" id="ARBA00023002"/>
    </source>
</evidence>
<dbReference type="PANTHER" id="PTHR23309">
    <property type="entry name" value="3-HYDROXYACYL-COA DEHYROGENASE"/>
    <property type="match status" value="1"/>
</dbReference>
<keyword evidence="6" id="KW-0560">Oxidoreductase</keyword>